<dbReference type="Pfam" id="PF01381">
    <property type="entry name" value="HTH_3"/>
    <property type="match status" value="1"/>
</dbReference>
<reference evidence="4 5" key="2">
    <citation type="submission" date="2017-10" db="EMBL/GenBank/DDBJ databases">
        <authorList>
            <person name="Banno H."/>
            <person name="Chua N.-H."/>
        </authorList>
    </citation>
    <scope>NUCLEOTIDE SEQUENCE [LARGE SCALE GENOMIC DNA]</scope>
    <source>
        <strain evidence="4 5">JK626</strain>
    </source>
</reference>
<dbReference type="Proteomes" id="UP000225889">
    <property type="component" value="Unassembled WGS sequence"/>
</dbReference>
<organism evidence="4 5">
    <name type="scientific">Pseudobutyrivibrio ruminis</name>
    <dbReference type="NCBI Taxonomy" id="46206"/>
    <lineage>
        <taxon>Bacteria</taxon>
        <taxon>Bacillati</taxon>
        <taxon>Bacillota</taxon>
        <taxon>Clostridia</taxon>
        <taxon>Lachnospirales</taxon>
        <taxon>Lachnospiraceae</taxon>
        <taxon>Pseudobutyrivibrio</taxon>
    </lineage>
</organism>
<evidence type="ECO:0000256" key="1">
    <source>
        <dbReference type="ARBA" id="ARBA00023125"/>
    </source>
</evidence>
<dbReference type="EMBL" id="PDYF01000011">
    <property type="protein sequence ID" value="PHU34847.1"/>
    <property type="molecule type" value="Genomic_DNA"/>
</dbReference>
<evidence type="ECO:0000313" key="5">
    <source>
        <dbReference type="Proteomes" id="UP000225889"/>
    </source>
</evidence>
<evidence type="ECO:0000256" key="2">
    <source>
        <dbReference type="SAM" id="Phobius"/>
    </source>
</evidence>
<name>A0A2G3DUW5_9FIRM</name>
<dbReference type="InterPro" id="IPR001387">
    <property type="entry name" value="Cro/C1-type_HTH"/>
</dbReference>
<dbReference type="AlphaFoldDB" id="A0A2G3DUW5"/>
<dbReference type="Gene3D" id="1.10.260.40">
    <property type="entry name" value="lambda repressor-like DNA-binding domains"/>
    <property type="match status" value="1"/>
</dbReference>
<comment type="caution">
    <text evidence="4">The sequence shown here is derived from an EMBL/GenBank/DDBJ whole genome shotgun (WGS) entry which is preliminary data.</text>
</comment>
<dbReference type="SMART" id="SM00530">
    <property type="entry name" value="HTH_XRE"/>
    <property type="match status" value="1"/>
</dbReference>
<feature type="transmembrane region" description="Helical" evidence="2">
    <location>
        <begin position="242"/>
        <end position="275"/>
    </location>
</feature>
<dbReference type="PANTHER" id="PTHR46558">
    <property type="entry name" value="TRACRIPTIONAL REGULATORY PROTEIN-RELATED-RELATED"/>
    <property type="match status" value="1"/>
</dbReference>
<dbReference type="PANTHER" id="PTHR46558:SF4">
    <property type="entry name" value="DNA-BIDING PHAGE PROTEIN"/>
    <property type="match status" value="1"/>
</dbReference>
<evidence type="ECO:0000259" key="3">
    <source>
        <dbReference type="PROSITE" id="PS50943"/>
    </source>
</evidence>
<dbReference type="InterPro" id="IPR010982">
    <property type="entry name" value="Lambda_DNA-bd_dom_sf"/>
</dbReference>
<sequence length="281" mass="31143">MIIFAKTNTLQKSLYIEREKMILAEKIIDERKKQGWSQEELAEKLDVSRQSVSKWEGGLSTPEVEKIVKMAELFGVSTDYLLNSNVEKETVNNVYEQKPLYVVSLKEATEFLSVRADVLKKIALACSICVTSPIIPLIVVGGSYFNALDIPLVGAVAIAILFLAIHVSLAVMIFIRQGLKLEDYHYLFKEKFVIEEGVEKMVREKLAQMRNSGIAALCGGIILCILSAVPVVMGALLQVSNFVLLCLISVLLFVLSISIYLFAGVCGGCVSYRAFLHNKSK</sequence>
<keyword evidence="2" id="KW-1133">Transmembrane helix</keyword>
<evidence type="ECO:0000313" key="4">
    <source>
        <dbReference type="EMBL" id="PHU34847.1"/>
    </source>
</evidence>
<feature type="transmembrane region" description="Helical" evidence="2">
    <location>
        <begin position="213"/>
        <end position="236"/>
    </location>
</feature>
<protein>
    <submittedName>
        <fullName evidence="4">Transcriptional regulator</fullName>
    </submittedName>
</protein>
<proteinExistence type="predicted"/>
<dbReference type="CDD" id="cd00093">
    <property type="entry name" value="HTH_XRE"/>
    <property type="match status" value="1"/>
</dbReference>
<keyword evidence="2" id="KW-0812">Transmembrane</keyword>
<dbReference type="SUPFAM" id="SSF47413">
    <property type="entry name" value="lambda repressor-like DNA-binding domains"/>
    <property type="match status" value="1"/>
</dbReference>
<feature type="domain" description="HTH cro/C1-type" evidence="3">
    <location>
        <begin position="27"/>
        <end position="81"/>
    </location>
</feature>
<dbReference type="PROSITE" id="PS50943">
    <property type="entry name" value="HTH_CROC1"/>
    <property type="match status" value="1"/>
</dbReference>
<dbReference type="GO" id="GO:0003677">
    <property type="term" value="F:DNA binding"/>
    <property type="evidence" value="ECO:0007669"/>
    <property type="project" value="UniProtKB-KW"/>
</dbReference>
<keyword evidence="1" id="KW-0238">DNA-binding</keyword>
<reference evidence="4 5" key="1">
    <citation type="submission" date="2017-10" db="EMBL/GenBank/DDBJ databases">
        <title>Resolving the taxonomy of Roseburia spp., Eubacterium rectale and Agathobacter spp. through phylogenomic analysis.</title>
        <authorList>
            <person name="Sheridan P.O."/>
            <person name="Walker A.W."/>
            <person name="Duncan S.H."/>
            <person name="Scott K.P."/>
            <person name="Toole P.W.O."/>
            <person name="Luis P."/>
            <person name="Flint H.J."/>
        </authorList>
    </citation>
    <scope>NUCLEOTIDE SEQUENCE [LARGE SCALE GENOMIC DNA]</scope>
    <source>
        <strain evidence="4 5">JK626</strain>
    </source>
</reference>
<keyword evidence="2" id="KW-0472">Membrane</keyword>
<feature type="transmembrane region" description="Helical" evidence="2">
    <location>
        <begin position="150"/>
        <end position="175"/>
    </location>
</feature>
<gene>
    <name evidence="4" type="ORF">CSX01_05780</name>
</gene>
<accession>A0A2G3DUW5</accession>
<feature type="transmembrane region" description="Helical" evidence="2">
    <location>
        <begin position="122"/>
        <end position="144"/>
    </location>
</feature>